<dbReference type="EMBL" id="LXQC01000057">
    <property type="protein sequence ID" value="TFE71796.1"/>
    <property type="molecule type" value="Genomic_DNA"/>
</dbReference>
<evidence type="ECO:0000313" key="3">
    <source>
        <dbReference type="Proteomes" id="UP000297713"/>
    </source>
</evidence>
<evidence type="ECO:0000313" key="2">
    <source>
        <dbReference type="EMBL" id="TFE71796.1"/>
    </source>
</evidence>
<feature type="signal peptide" evidence="1">
    <location>
        <begin position="1"/>
        <end position="23"/>
    </location>
</feature>
<keyword evidence="3" id="KW-1185">Reference proteome</keyword>
<dbReference type="AlphaFoldDB" id="A0A4Y8PI70"/>
<comment type="caution">
    <text evidence="2">The sequence shown here is derived from an EMBL/GenBank/DDBJ whole genome shotgun (WGS) entry which is preliminary data.</text>
</comment>
<dbReference type="Proteomes" id="UP000297713">
    <property type="component" value="Unassembled WGS sequence"/>
</dbReference>
<sequence>MKKSLFFLLGFFFITLCYSLASEASTTLKEYKKLGFSKENSHLVPIEEVSKLATVQGELRENLWSYGELSFKAIIAPEVIEATPIHSSLADFEPSSKDQSKKGSQQSKTYVLIVSPKKSLSHLIKKAPKIFSISATTPAKVAAIAQTFDKNFIITLVTIEPPHIP</sequence>
<dbReference type="OrthoDB" id="195407at2"/>
<gene>
    <name evidence="2" type="ORF">A7Q10_04190</name>
</gene>
<keyword evidence="1" id="KW-0732">Signal</keyword>
<accession>A0A4Y8PI70</accession>
<reference evidence="2 3" key="1">
    <citation type="submission" date="2016-05" db="EMBL/GenBank/DDBJ databases">
        <title>Diversity and Homogeneity among Thermoacidophilic Verrucomicrobia Methanotrophs Linked with Geographical Origin.</title>
        <authorList>
            <person name="Erikstad H.-A."/>
            <person name="Smestad N.B."/>
            <person name="Ceballos R.M."/>
            <person name="Birkeland N.-K."/>
        </authorList>
    </citation>
    <scope>NUCLEOTIDE SEQUENCE [LARGE SCALE GENOMIC DNA]</scope>
    <source>
        <strain evidence="2 3">Phi</strain>
    </source>
</reference>
<organism evidence="2 3">
    <name type="scientific">Methylacidiphilum caldifontis</name>
    <dbReference type="NCBI Taxonomy" id="2795386"/>
    <lineage>
        <taxon>Bacteria</taxon>
        <taxon>Pseudomonadati</taxon>
        <taxon>Verrucomicrobiota</taxon>
        <taxon>Methylacidiphilae</taxon>
        <taxon>Methylacidiphilales</taxon>
        <taxon>Methylacidiphilaceae</taxon>
        <taxon>Methylacidiphilum (ex Ratnadevi et al. 2023)</taxon>
    </lineage>
</organism>
<evidence type="ECO:0000256" key="1">
    <source>
        <dbReference type="SAM" id="SignalP"/>
    </source>
</evidence>
<dbReference type="RefSeq" id="WP_134439162.1">
    <property type="nucleotide sequence ID" value="NZ_LXQC01000057.1"/>
</dbReference>
<proteinExistence type="predicted"/>
<feature type="chain" id="PRO_5021446179" evidence="1">
    <location>
        <begin position="24"/>
        <end position="165"/>
    </location>
</feature>
<name>A0A4Y8PI70_9BACT</name>
<protein>
    <submittedName>
        <fullName evidence="2">Uncharacterized protein</fullName>
    </submittedName>
</protein>